<accession>A0AAD8BBN3</accession>
<organism evidence="2 3">
    <name type="scientific">Biomphalaria pfeifferi</name>
    <name type="common">Bloodfluke planorb</name>
    <name type="synonym">Freshwater snail</name>
    <dbReference type="NCBI Taxonomy" id="112525"/>
    <lineage>
        <taxon>Eukaryota</taxon>
        <taxon>Metazoa</taxon>
        <taxon>Spiralia</taxon>
        <taxon>Lophotrochozoa</taxon>
        <taxon>Mollusca</taxon>
        <taxon>Gastropoda</taxon>
        <taxon>Heterobranchia</taxon>
        <taxon>Euthyneura</taxon>
        <taxon>Panpulmonata</taxon>
        <taxon>Hygrophila</taxon>
        <taxon>Lymnaeoidea</taxon>
        <taxon>Planorbidae</taxon>
        <taxon>Biomphalaria</taxon>
    </lineage>
</organism>
<dbReference type="AlphaFoldDB" id="A0AAD8BBN3"/>
<dbReference type="Proteomes" id="UP001233172">
    <property type="component" value="Unassembled WGS sequence"/>
</dbReference>
<sequence length="81" mass="9096">MCCKPCGSVSHYFRHDAPLHLATIHTPPPNARHHPMHANTQCTPPPNARHHPPRSSPTPLPLLLTFRNSKMSKSQVLQRIP</sequence>
<name>A0AAD8BBN3_BIOPF</name>
<dbReference type="EMBL" id="JASAOG010000101">
    <property type="protein sequence ID" value="KAK0051702.1"/>
    <property type="molecule type" value="Genomic_DNA"/>
</dbReference>
<feature type="region of interest" description="Disordered" evidence="1">
    <location>
        <begin position="25"/>
        <end position="61"/>
    </location>
</feature>
<evidence type="ECO:0000313" key="3">
    <source>
        <dbReference type="Proteomes" id="UP001233172"/>
    </source>
</evidence>
<comment type="caution">
    <text evidence="2">The sequence shown here is derived from an EMBL/GenBank/DDBJ whole genome shotgun (WGS) entry which is preliminary data.</text>
</comment>
<reference evidence="2" key="1">
    <citation type="journal article" date="2023" name="PLoS Negl. Trop. Dis.">
        <title>A genome sequence for Biomphalaria pfeifferi, the major vector snail for the human-infecting parasite Schistosoma mansoni.</title>
        <authorList>
            <person name="Bu L."/>
            <person name="Lu L."/>
            <person name="Laidemitt M.R."/>
            <person name="Zhang S.M."/>
            <person name="Mutuku M."/>
            <person name="Mkoji G."/>
            <person name="Steinauer M."/>
            <person name="Loker E.S."/>
        </authorList>
    </citation>
    <scope>NUCLEOTIDE SEQUENCE</scope>
    <source>
        <strain evidence="2">KasaAsao</strain>
    </source>
</reference>
<keyword evidence="3" id="KW-1185">Reference proteome</keyword>
<gene>
    <name evidence="2" type="ORF">Bpfe_018917</name>
</gene>
<protein>
    <submittedName>
        <fullName evidence="2">Uncharacterized protein</fullName>
    </submittedName>
</protein>
<evidence type="ECO:0000256" key="1">
    <source>
        <dbReference type="SAM" id="MobiDB-lite"/>
    </source>
</evidence>
<reference evidence="2" key="2">
    <citation type="submission" date="2023-04" db="EMBL/GenBank/DDBJ databases">
        <authorList>
            <person name="Bu L."/>
            <person name="Lu L."/>
            <person name="Laidemitt M.R."/>
            <person name="Zhang S.M."/>
            <person name="Mutuku M."/>
            <person name="Mkoji G."/>
            <person name="Steinauer M."/>
            <person name="Loker E.S."/>
        </authorList>
    </citation>
    <scope>NUCLEOTIDE SEQUENCE</scope>
    <source>
        <strain evidence="2">KasaAsao</strain>
        <tissue evidence="2">Whole Snail</tissue>
    </source>
</reference>
<evidence type="ECO:0000313" key="2">
    <source>
        <dbReference type="EMBL" id="KAK0051702.1"/>
    </source>
</evidence>
<proteinExistence type="predicted"/>